<keyword evidence="2" id="KW-1185">Reference proteome</keyword>
<dbReference type="InParanoid" id="A0A0P0X019"/>
<dbReference type="Proteomes" id="UP000059680">
    <property type="component" value="Chromosome 6"/>
</dbReference>
<reference evidence="1 2" key="3">
    <citation type="journal article" date="2013" name="Rice">
        <title>Improvement of the Oryza sativa Nipponbare reference genome using next generation sequence and optical map data.</title>
        <authorList>
            <person name="Kawahara Y."/>
            <person name="de la Bastide M."/>
            <person name="Hamilton J.P."/>
            <person name="Kanamori H."/>
            <person name="McCombie W.R."/>
            <person name="Ouyang S."/>
            <person name="Schwartz D.C."/>
            <person name="Tanaka T."/>
            <person name="Wu J."/>
            <person name="Zhou S."/>
            <person name="Childs K.L."/>
            <person name="Davidson R.M."/>
            <person name="Lin H."/>
            <person name="Quesada-Ocampo L."/>
            <person name="Vaillancourt B."/>
            <person name="Sakai H."/>
            <person name="Lee S.S."/>
            <person name="Kim J."/>
            <person name="Numa H."/>
            <person name="Itoh T."/>
            <person name="Buell C.R."/>
            <person name="Matsumoto T."/>
        </authorList>
    </citation>
    <scope>NUCLEOTIDE SEQUENCE [LARGE SCALE GENOMIC DNA]</scope>
    <source>
        <strain evidence="2">cv. Nipponbare</strain>
    </source>
</reference>
<reference evidence="2" key="1">
    <citation type="journal article" date="2005" name="Nature">
        <title>The map-based sequence of the rice genome.</title>
        <authorList>
            <consortium name="International rice genome sequencing project (IRGSP)"/>
            <person name="Matsumoto T."/>
            <person name="Wu J."/>
            <person name="Kanamori H."/>
            <person name="Katayose Y."/>
            <person name="Fujisawa M."/>
            <person name="Namiki N."/>
            <person name="Mizuno H."/>
            <person name="Yamamoto K."/>
            <person name="Antonio B.A."/>
            <person name="Baba T."/>
            <person name="Sakata K."/>
            <person name="Nagamura Y."/>
            <person name="Aoki H."/>
            <person name="Arikawa K."/>
            <person name="Arita K."/>
            <person name="Bito T."/>
            <person name="Chiden Y."/>
            <person name="Fujitsuka N."/>
            <person name="Fukunaka R."/>
            <person name="Hamada M."/>
            <person name="Harada C."/>
            <person name="Hayashi A."/>
            <person name="Hijishita S."/>
            <person name="Honda M."/>
            <person name="Hosokawa S."/>
            <person name="Ichikawa Y."/>
            <person name="Idonuma A."/>
            <person name="Iijima M."/>
            <person name="Ikeda M."/>
            <person name="Ikeno M."/>
            <person name="Ito K."/>
            <person name="Ito S."/>
            <person name="Ito T."/>
            <person name="Ito Y."/>
            <person name="Ito Y."/>
            <person name="Iwabuchi A."/>
            <person name="Kamiya K."/>
            <person name="Karasawa W."/>
            <person name="Kurita K."/>
            <person name="Katagiri S."/>
            <person name="Kikuta A."/>
            <person name="Kobayashi H."/>
            <person name="Kobayashi N."/>
            <person name="Machita K."/>
            <person name="Maehara T."/>
            <person name="Masukawa M."/>
            <person name="Mizubayashi T."/>
            <person name="Mukai Y."/>
            <person name="Nagasaki H."/>
            <person name="Nagata Y."/>
            <person name="Naito S."/>
            <person name="Nakashima M."/>
            <person name="Nakama Y."/>
            <person name="Nakamichi Y."/>
            <person name="Nakamura M."/>
            <person name="Meguro A."/>
            <person name="Negishi M."/>
            <person name="Ohta I."/>
            <person name="Ohta T."/>
            <person name="Okamoto M."/>
            <person name="Ono N."/>
            <person name="Saji S."/>
            <person name="Sakaguchi M."/>
            <person name="Sakai K."/>
            <person name="Shibata M."/>
            <person name="Shimokawa T."/>
            <person name="Song J."/>
            <person name="Takazaki Y."/>
            <person name="Terasawa K."/>
            <person name="Tsugane M."/>
            <person name="Tsuji K."/>
            <person name="Ueda S."/>
            <person name="Waki K."/>
            <person name="Yamagata H."/>
            <person name="Yamamoto M."/>
            <person name="Yamamoto S."/>
            <person name="Yamane H."/>
            <person name="Yoshiki S."/>
            <person name="Yoshihara R."/>
            <person name="Yukawa K."/>
            <person name="Zhong H."/>
            <person name="Yano M."/>
            <person name="Yuan Q."/>
            <person name="Ouyang S."/>
            <person name="Liu J."/>
            <person name="Jones K.M."/>
            <person name="Gansberger K."/>
            <person name="Moffat K."/>
            <person name="Hill J."/>
            <person name="Bera J."/>
            <person name="Fadrosh D."/>
            <person name="Jin S."/>
            <person name="Johri S."/>
            <person name="Kim M."/>
            <person name="Overton L."/>
            <person name="Reardon M."/>
            <person name="Tsitrin T."/>
            <person name="Vuong H."/>
            <person name="Weaver B."/>
            <person name="Ciecko A."/>
            <person name="Tallon L."/>
            <person name="Jackson J."/>
            <person name="Pai G."/>
            <person name="Aken S.V."/>
            <person name="Utterback T."/>
            <person name="Reidmuller S."/>
            <person name="Feldblyum T."/>
            <person name="Hsiao J."/>
            <person name="Zismann V."/>
            <person name="Iobst S."/>
            <person name="de Vazeille A.R."/>
            <person name="Buell C.R."/>
            <person name="Ying K."/>
            <person name="Li Y."/>
            <person name="Lu T."/>
            <person name="Huang Y."/>
            <person name="Zhao Q."/>
            <person name="Feng Q."/>
            <person name="Zhang L."/>
            <person name="Zhu J."/>
            <person name="Weng Q."/>
            <person name="Mu J."/>
            <person name="Lu Y."/>
            <person name="Fan D."/>
            <person name="Liu Y."/>
            <person name="Guan J."/>
            <person name="Zhang Y."/>
            <person name="Yu S."/>
            <person name="Liu X."/>
            <person name="Zhang Y."/>
            <person name="Hong G."/>
            <person name="Han B."/>
            <person name="Choisne N."/>
            <person name="Demange N."/>
            <person name="Orjeda G."/>
            <person name="Samain S."/>
            <person name="Cattolico L."/>
            <person name="Pelletier E."/>
            <person name="Couloux A."/>
            <person name="Segurens B."/>
            <person name="Wincker P."/>
            <person name="D'Hont A."/>
            <person name="Scarpelli C."/>
            <person name="Weissenbach J."/>
            <person name="Salanoubat M."/>
            <person name="Quetier F."/>
            <person name="Yu Y."/>
            <person name="Kim H.R."/>
            <person name="Rambo T."/>
            <person name="Currie J."/>
            <person name="Collura K."/>
            <person name="Luo M."/>
            <person name="Yang T."/>
            <person name="Ammiraju J.S.S."/>
            <person name="Engler F."/>
            <person name="Soderlund C."/>
            <person name="Wing R.A."/>
            <person name="Palmer L.E."/>
            <person name="de la Bastide M."/>
            <person name="Spiegel L."/>
            <person name="Nascimento L."/>
            <person name="Zutavern T."/>
            <person name="O'Shaughnessy A."/>
            <person name="Dike S."/>
            <person name="Dedhia N."/>
            <person name="Preston R."/>
            <person name="Balija V."/>
            <person name="McCombie W.R."/>
            <person name="Chow T."/>
            <person name="Chen H."/>
            <person name="Chung M."/>
            <person name="Chen C."/>
            <person name="Shaw J."/>
            <person name="Wu H."/>
            <person name="Hsiao K."/>
            <person name="Chao Y."/>
            <person name="Chu M."/>
            <person name="Cheng C."/>
            <person name="Hour A."/>
            <person name="Lee P."/>
            <person name="Lin S."/>
            <person name="Lin Y."/>
            <person name="Liou J."/>
            <person name="Liu S."/>
            <person name="Hsing Y."/>
            <person name="Raghuvanshi S."/>
            <person name="Mohanty A."/>
            <person name="Bharti A.K."/>
            <person name="Gaur A."/>
            <person name="Gupta V."/>
            <person name="Kumar D."/>
            <person name="Ravi V."/>
            <person name="Vij S."/>
            <person name="Kapur A."/>
            <person name="Khurana P."/>
            <person name="Khurana P."/>
            <person name="Khurana J.P."/>
            <person name="Tyagi A.K."/>
            <person name="Gaikwad K."/>
            <person name="Singh A."/>
            <person name="Dalal V."/>
            <person name="Srivastava S."/>
            <person name="Dixit A."/>
            <person name="Pal A.K."/>
            <person name="Ghazi I.A."/>
            <person name="Yadav M."/>
            <person name="Pandit A."/>
            <person name="Bhargava A."/>
            <person name="Sureshbabu K."/>
            <person name="Batra K."/>
            <person name="Sharma T.R."/>
            <person name="Mohapatra T."/>
            <person name="Singh N.K."/>
            <person name="Messing J."/>
            <person name="Nelson A.B."/>
            <person name="Fuks G."/>
            <person name="Kavchok S."/>
            <person name="Keizer G."/>
            <person name="Linton E."/>
            <person name="Llaca V."/>
            <person name="Song R."/>
            <person name="Tanyolac B."/>
            <person name="Young S."/>
            <person name="Ho-Il K."/>
            <person name="Hahn J.H."/>
            <person name="Sangsakoo G."/>
            <person name="Vanavichit A."/>
            <person name="de Mattos Luiz.A.T."/>
            <person name="Zimmer P.D."/>
            <person name="Malone G."/>
            <person name="Dellagostin O."/>
            <person name="de Oliveira A.C."/>
            <person name="Bevan M."/>
            <person name="Bancroft I."/>
            <person name="Minx P."/>
            <person name="Cordum H."/>
            <person name="Wilson R."/>
            <person name="Cheng Z."/>
            <person name="Jin W."/>
            <person name="Jiang J."/>
            <person name="Leong S.A."/>
            <person name="Iwama H."/>
            <person name="Gojobori T."/>
            <person name="Itoh T."/>
            <person name="Niimura Y."/>
            <person name="Fujii Y."/>
            <person name="Habara T."/>
            <person name="Sakai H."/>
            <person name="Sato Y."/>
            <person name="Wilson G."/>
            <person name="Kumar K."/>
            <person name="McCouch S."/>
            <person name="Juretic N."/>
            <person name="Hoen D."/>
            <person name="Wright S."/>
            <person name="Bruskiewich R."/>
            <person name="Bureau T."/>
            <person name="Miyao A."/>
            <person name="Hirochika H."/>
            <person name="Nishikawa T."/>
            <person name="Kadowaki K."/>
            <person name="Sugiura M."/>
            <person name="Burr B."/>
            <person name="Sasaki T."/>
        </authorList>
    </citation>
    <scope>NUCLEOTIDE SEQUENCE [LARGE SCALE GENOMIC DNA]</scope>
    <source>
        <strain evidence="2">cv. Nipponbare</strain>
    </source>
</reference>
<evidence type="ECO:0000313" key="1">
    <source>
        <dbReference type="EMBL" id="BAS98957.1"/>
    </source>
</evidence>
<proteinExistence type="predicted"/>
<reference evidence="1 2" key="2">
    <citation type="journal article" date="2013" name="Plant Cell Physiol.">
        <title>Rice Annotation Project Database (RAP-DB): an integrative and interactive database for rice genomics.</title>
        <authorList>
            <person name="Sakai H."/>
            <person name="Lee S.S."/>
            <person name="Tanaka T."/>
            <person name="Numa H."/>
            <person name="Kim J."/>
            <person name="Kawahara Y."/>
            <person name="Wakimoto H."/>
            <person name="Yang C.C."/>
            <person name="Iwamoto M."/>
            <person name="Abe T."/>
            <person name="Yamada Y."/>
            <person name="Muto A."/>
            <person name="Inokuchi H."/>
            <person name="Ikemura T."/>
            <person name="Matsumoto T."/>
            <person name="Sasaki T."/>
            <person name="Itoh T."/>
        </authorList>
    </citation>
    <scope>NUCLEOTIDE SEQUENCE [LARGE SCALE GENOMIC DNA]</scope>
    <source>
        <strain evidence="2">cv. Nipponbare</strain>
    </source>
</reference>
<dbReference type="Gramene" id="Os06t0658350-01">
    <property type="protein sequence ID" value="Os06t0658350-01"/>
    <property type="gene ID" value="Os06g0658350"/>
</dbReference>
<dbReference type="PaxDb" id="39947-A0A0P0X019"/>
<dbReference type="EMBL" id="AP014962">
    <property type="protein sequence ID" value="BAS98957.1"/>
    <property type="molecule type" value="Genomic_DNA"/>
</dbReference>
<sequence>ISPKCIEEDQGRTWTKGQARWTQPRFGRTTISTVGCGVWCGRPRCIPDGGWRALRTFPLRQPSYLPLYKGFTSSLHTHTSKLELNYKRLYCTILYTRIGRE</sequence>
<evidence type="ECO:0000313" key="2">
    <source>
        <dbReference type="Proteomes" id="UP000059680"/>
    </source>
</evidence>
<feature type="non-terminal residue" evidence="1">
    <location>
        <position position="1"/>
    </location>
</feature>
<gene>
    <name evidence="1" type="ordered locus">Os06g0658350</name>
    <name evidence="1" type="ORF">OSNPB_060658350</name>
</gene>
<dbReference type="AlphaFoldDB" id="A0A0P0X019"/>
<organism evidence="1 2">
    <name type="scientific">Oryza sativa subsp. japonica</name>
    <name type="common">Rice</name>
    <dbReference type="NCBI Taxonomy" id="39947"/>
    <lineage>
        <taxon>Eukaryota</taxon>
        <taxon>Viridiplantae</taxon>
        <taxon>Streptophyta</taxon>
        <taxon>Embryophyta</taxon>
        <taxon>Tracheophyta</taxon>
        <taxon>Spermatophyta</taxon>
        <taxon>Magnoliopsida</taxon>
        <taxon>Liliopsida</taxon>
        <taxon>Poales</taxon>
        <taxon>Poaceae</taxon>
        <taxon>BOP clade</taxon>
        <taxon>Oryzoideae</taxon>
        <taxon>Oryzeae</taxon>
        <taxon>Oryzinae</taxon>
        <taxon>Oryza</taxon>
        <taxon>Oryza sativa</taxon>
    </lineage>
</organism>
<accession>A0A0P0X019</accession>
<protein>
    <submittedName>
        <fullName evidence="1">Os06g0658350 protein</fullName>
    </submittedName>
</protein>
<name>A0A0P0X019_ORYSJ</name>